<proteinExistence type="predicted"/>
<keyword evidence="2" id="KW-0812">Transmembrane</keyword>
<feature type="transmembrane region" description="Helical" evidence="2">
    <location>
        <begin position="303"/>
        <end position="325"/>
    </location>
</feature>
<keyword evidence="2" id="KW-1133">Transmembrane helix</keyword>
<reference evidence="3 4" key="1">
    <citation type="submission" date="2024-05" db="EMBL/GenBank/DDBJ databases">
        <title>A draft genome resource for the thread blight pathogen Marasmius tenuissimus strain MS-2.</title>
        <authorList>
            <person name="Yulfo-Soto G.E."/>
            <person name="Baruah I.K."/>
            <person name="Amoako-Attah I."/>
            <person name="Bukari Y."/>
            <person name="Meinhardt L.W."/>
            <person name="Bailey B.A."/>
            <person name="Cohen S.P."/>
        </authorList>
    </citation>
    <scope>NUCLEOTIDE SEQUENCE [LARGE SCALE GENOMIC DNA]</scope>
    <source>
        <strain evidence="3 4">MS-2</strain>
    </source>
</reference>
<sequence length="1365" mass="152616">MAQTQSFGDTISSGIQDIAALLPLLGTEQCERHVGDALQKGYLYAAATPLSIFGSLGVVKTSFATFLATMTKPFYGGSWLQDAGFGTTGSVASMVTLVPGTKRYGAEVQSERLMKEQHIDNPEMILSIERFGWKKADEVGTGSLVCIFVSVLRRLISASQHLNLSWNLCLVLTSALASLVALVPYIYLAHSDKRNALAWVFPALRSFGSFVCVVSVQLALQLRIHHVTSSSLFLMKERHRRPLSIEESIREQDMLLESRLKNLPLKFSARRTSDLEKGPTSETQRGYKQGIPTPRSVTDLTLVALQVSLAVGMGMIVTGYVGCFNLVSQTNAKNGRYAWLAAEAALSLLRLFLWGSNPSWDEKDTGLTLSLGLLPKSPPAPMDTGERNCLDVHSDLLKAQIQQSLGTDHIFPFITSPHPLHLLTGGASTMYVGQDSQWRDSFVAHHVEDLLAAASPYVGPIGRIEVDGSSIYYAILAEVSHESSQILLCATVVPHAAGWNSLSFLLKGGKTQYRVFHCRTRHLADTRALEVAFITGSEGASTDFLDDKDISLIVDYSNSLLCQLVAPTDVNSHLRLPWSLTFPGASTSDLTENAVSLSHLHEEYMRIGLTCDLKGDHCLWRGNMMNGITLPNVDSARGGHAYTEYTLMFDSAMQETYLCIMEQCFVRRAGLSNALSRQLGLQWIQKMEARLTSEKLAAVKRNEMWFPSDPILQEYHEAWETLSSEIRLLRLLPANSPVLEYWENTLVDLMQFNRTPHILKLFQSNPINAVFHIRRYLFPYFTNDPSSSNIYWQDLVNFVRSSIQLLHSVKPPPYFGRIDPAGSGSPDFSPPYTSINLPLGENIRQALLAQIHSVEFLALTGQSTWEEVSPILHSFSTSPTRLTTLVLRDLQITQQTTSMFLRLLKKHRTLNFILFDSCPNYIGEDVTRLLTHAITRNHRRWRKNALKLCLPCYQIGLVEWREAERNQHGLELHSGERLYVTQGHDIYLRHEVAIVAMVHIPYHGRIIPILSAKPHTNESRVFVATLIQHRDNINSQVEVCSMAKEVEPLRLSEWNPVAFGAFPEVAPGCYKVQIHAEDTKQYIFKKLIIESAPTYRFQFSLHSPEGQHGNGTFVFLSQENTQNSRLKELSMVLSPLTGKLRLHNDWATLNNCSASGMEEAIDQHAVATQSEVDGSGGHPGSGEQEGQPQNSGEADEAMEQATFYLEANYHFSDGPSLNDSKPEFIPPPTYQFQFSLRSPEGHWHHRSFEFSPETSYFELENFTLVLDSLNDKLRVDRYWLDPSGGHAIRIAEEGIVQEYAAFDSNEIDVLFDPSSPREHEDQLQSSEEMPEESSDEASEEGSTGRRGAEDSQIPVVPSFHESVSP</sequence>
<evidence type="ECO:0000256" key="2">
    <source>
        <dbReference type="SAM" id="Phobius"/>
    </source>
</evidence>
<keyword evidence="2" id="KW-0472">Membrane</keyword>
<organism evidence="3 4">
    <name type="scientific">Marasmius tenuissimus</name>
    <dbReference type="NCBI Taxonomy" id="585030"/>
    <lineage>
        <taxon>Eukaryota</taxon>
        <taxon>Fungi</taxon>
        <taxon>Dikarya</taxon>
        <taxon>Basidiomycota</taxon>
        <taxon>Agaricomycotina</taxon>
        <taxon>Agaricomycetes</taxon>
        <taxon>Agaricomycetidae</taxon>
        <taxon>Agaricales</taxon>
        <taxon>Marasmiineae</taxon>
        <taxon>Marasmiaceae</taxon>
        <taxon>Marasmius</taxon>
    </lineage>
</organism>
<comment type="caution">
    <text evidence="3">The sequence shown here is derived from an EMBL/GenBank/DDBJ whole genome shotgun (WGS) entry which is preliminary data.</text>
</comment>
<keyword evidence="4" id="KW-1185">Reference proteome</keyword>
<feature type="compositionally biased region" description="Acidic residues" evidence="1">
    <location>
        <begin position="1328"/>
        <end position="1339"/>
    </location>
</feature>
<dbReference type="SUPFAM" id="SSF52047">
    <property type="entry name" value="RNI-like"/>
    <property type="match status" value="1"/>
</dbReference>
<name>A0ABR2ZB32_9AGAR</name>
<gene>
    <name evidence="3" type="ORF">AAF712_015178</name>
</gene>
<feature type="transmembrane region" description="Helical" evidence="2">
    <location>
        <begin position="199"/>
        <end position="220"/>
    </location>
</feature>
<dbReference type="Proteomes" id="UP001437256">
    <property type="component" value="Unassembled WGS sequence"/>
</dbReference>
<evidence type="ECO:0000256" key="1">
    <source>
        <dbReference type="SAM" id="MobiDB-lite"/>
    </source>
</evidence>
<protein>
    <submittedName>
        <fullName evidence="3">Uncharacterized protein</fullName>
    </submittedName>
</protein>
<feature type="transmembrane region" description="Helical" evidence="2">
    <location>
        <begin position="164"/>
        <end position="187"/>
    </location>
</feature>
<feature type="region of interest" description="Disordered" evidence="1">
    <location>
        <begin position="1164"/>
        <end position="1196"/>
    </location>
</feature>
<evidence type="ECO:0000313" key="3">
    <source>
        <dbReference type="EMBL" id="KAL0058154.1"/>
    </source>
</evidence>
<feature type="region of interest" description="Disordered" evidence="1">
    <location>
        <begin position="1310"/>
        <end position="1365"/>
    </location>
</feature>
<dbReference type="EMBL" id="JBBXMP010000357">
    <property type="protein sequence ID" value="KAL0058154.1"/>
    <property type="molecule type" value="Genomic_DNA"/>
</dbReference>
<accession>A0ABR2ZB32</accession>
<evidence type="ECO:0000313" key="4">
    <source>
        <dbReference type="Proteomes" id="UP001437256"/>
    </source>
</evidence>